<feature type="domain" description="DJ-1/PfpI" evidence="3">
    <location>
        <begin position="61"/>
        <end position="226"/>
    </location>
</feature>
<dbReference type="PANTHER" id="PTHR48094">
    <property type="entry name" value="PROTEIN/NUCLEIC ACID DEGLYCASE DJ-1-RELATED"/>
    <property type="match status" value="1"/>
</dbReference>
<dbReference type="GO" id="GO:1903189">
    <property type="term" value="P:glyoxal metabolic process"/>
    <property type="evidence" value="ECO:0007669"/>
    <property type="project" value="TreeGrafter"/>
</dbReference>
<evidence type="ECO:0000256" key="2">
    <source>
        <dbReference type="ARBA" id="ARBA00022737"/>
    </source>
</evidence>
<dbReference type="SUPFAM" id="SSF52317">
    <property type="entry name" value="Class I glutamine amidotransferase-like"/>
    <property type="match status" value="2"/>
</dbReference>
<dbReference type="PANTHER" id="PTHR48094:SF12">
    <property type="entry name" value="PARKINSON DISEASE PROTEIN 7 HOMOLOG"/>
    <property type="match status" value="1"/>
</dbReference>
<accession>A0A833QL59</accession>
<evidence type="ECO:0000313" key="4">
    <source>
        <dbReference type="EMBL" id="KAF3328570.1"/>
    </source>
</evidence>
<evidence type="ECO:0000256" key="1">
    <source>
        <dbReference type="ARBA" id="ARBA00008542"/>
    </source>
</evidence>
<keyword evidence="5" id="KW-1185">Reference proteome</keyword>
<keyword evidence="2" id="KW-0677">Repeat</keyword>
<dbReference type="NCBIfam" id="TIGR01383">
    <property type="entry name" value="not_thiJ"/>
    <property type="match status" value="2"/>
</dbReference>
<dbReference type="Proteomes" id="UP000623129">
    <property type="component" value="Unassembled WGS sequence"/>
</dbReference>
<proteinExistence type="inferred from homology"/>
<evidence type="ECO:0000259" key="3">
    <source>
        <dbReference type="Pfam" id="PF01965"/>
    </source>
</evidence>
<dbReference type="CDD" id="cd03135">
    <property type="entry name" value="GATase1_DJ-1"/>
    <property type="match status" value="2"/>
</dbReference>
<evidence type="ECO:0000313" key="5">
    <source>
        <dbReference type="Proteomes" id="UP000623129"/>
    </source>
</evidence>
<feature type="domain" description="DJ-1/PfpI" evidence="3">
    <location>
        <begin position="267"/>
        <end position="429"/>
    </location>
</feature>
<dbReference type="InterPro" id="IPR029062">
    <property type="entry name" value="Class_I_gatase-like"/>
</dbReference>
<dbReference type="Pfam" id="PF01965">
    <property type="entry name" value="DJ-1_PfpI"/>
    <property type="match status" value="2"/>
</dbReference>
<dbReference type="OrthoDB" id="543156at2759"/>
<comment type="similarity">
    <text evidence="1">Belongs to the peptidase C56 family.</text>
</comment>
<protein>
    <submittedName>
        <fullName evidence="4">Protein DJ-1 B-like protein</fullName>
    </submittedName>
</protein>
<gene>
    <name evidence="4" type="ORF">FCM35_KLT05648</name>
</gene>
<dbReference type="EMBL" id="SWLB01000015">
    <property type="protein sequence ID" value="KAF3328570.1"/>
    <property type="molecule type" value="Genomic_DNA"/>
</dbReference>
<dbReference type="InterPro" id="IPR002818">
    <property type="entry name" value="DJ-1/PfpI"/>
</dbReference>
<dbReference type="AlphaFoldDB" id="A0A833QL59"/>
<sequence>MATRHVLLPLCHSHPHPSSLVKTLSRLQFLSRTFNPTQTQTLETRTRLVTSVTASMASPSKNVLVPIADGTEPIEAVVTIDVLRRAGADVTVASVGKEKQVDASWGVKLVADVLIADCAGSAFDLISLPGGMPGATNLRDCVELQNLVKNQASNGGLYAAICASPAVALASWGLLNGLKATSYPSFMDKFPAEVNKVEDRVVVDGKVITSRGPGTTMEYAVALVEQLYGKQKAEEVAGPMVMRPQHGVEFSMKELNSVEWKSNGIPQILVPIANGTEEMEAIFIIDILRRAKANVVVASVESTLEIVASRKVKIVADMLLDEALKLDFDFIVLPGGLGGAEAYANSEKLISLLKKQAKSNKLYGAICASPAIALEPHGLLKGKKATCYPAMFEKLSDKSESSNRVVVDGNLITSQGPGTSMEFALSIVEKFFGRNKALELAKTMVFV</sequence>
<dbReference type="FunFam" id="3.40.50.880:FF:000015">
    <property type="entry name" value="Protein DJ-1 homolog C"/>
    <property type="match status" value="2"/>
</dbReference>
<dbReference type="GO" id="GO:0005737">
    <property type="term" value="C:cytoplasm"/>
    <property type="evidence" value="ECO:0007669"/>
    <property type="project" value="UniProtKB-ARBA"/>
</dbReference>
<dbReference type="InterPro" id="IPR006287">
    <property type="entry name" value="DJ-1"/>
</dbReference>
<name>A0A833QL59_9POAL</name>
<comment type="caution">
    <text evidence="4">The sequence shown here is derived from an EMBL/GenBank/DDBJ whole genome shotgun (WGS) entry which is preliminary data.</text>
</comment>
<organism evidence="4 5">
    <name type="scientific">Carex littledalei</name>
    <dbReference type="NCBI Taxonomy" id="544730"/>
    <lineage>
        <taxon>Eukaryota</taxon>
        <taxon>Viridiplantae</taxon>
        <taxon>Streptophyta</taxon>
        <taxon>Embryophyta</taxon>
        <taxon>Tracheophyta</taxon>
        <taxon>Spermatophyta</taxon>
        <taxon>Magnoliopsida</taxon>
        <taxon>Liliopsida</taxon>
        <taxon>Poales</taxon>
        <taxon>Cyperaceae</taxon>
        <taxon>Cyperoideae</taxon>
        <taxon>Cariceae</taxon>
        <taxon>Carex</taxon>
        <taxon>Carex subgen. Euthyceras</taxon>
    </lineage>
</organism>
<reference evidence="4" key="1">
    <citation type="submission" date="2020-01" db="EMBL/GenBank/DDBJ databases">
        <title>Genome sequence of Kobresia littledalei, the first chromosome-level genome in the family Cyperaceae.</title>
        <authorList>
            <person name="Qu G."/>
        </authorList>
    </citation>
    <scope>NUCLEOTIDE SEQUENCE</scope>
    <source>
        <strain evidence="4">C.B.Clarke</strain>
        <tissue evidence="4">Leaf</tissue>
    </source>
</reference>
<dbReference type="InterPro" id="IPR050325">
    <property type="entry name" value="Prot/Nucl_acid_deglycase"/>
</dbReference>
<dbReference type="Gene3D" id="3.40.50.880">
    <property type="match status" value="2"/>
</dbReference>